<dbReference type="FunFam" id="3.40.50.2000:FF:000027">
    <property type="entry name" value="Glycosyltransferase"/>
    <property type="match status" value="1"/>
</dbReference>
<dbReference type="PANTHER" id="PTHR11926">
    <property type="entry name" value="GLUCOSYL/GLUCURONOSYL TRANSFERASES"/>
    <property type="match status" value="1"/>
</dbReference>
<dbReference type="KEGG" id="dzi:111316132"/>
<dbReference type="AlphaFoldDB" id="A0A6P6B9M5"/>
<dbReference type="FunFam" id="3.40.50.2000:FF:000527">
    <property type="entry name" value="Uncharacterized protein"/>
    <property type="match status" value="1"/>
</dbReference>
<dbReference type="SUPFAM" id="SSF53756">
    <property type="entry name" value="UDP-Glycosyltransferase/glycogen phosphorylase"/>
    <property type="match status" value="1"/>
</dbReference>
<comment type="similarity">
    <text evidence="1">Belongs to the UDP-glycosyltransferase family.</text>
</comment>
<evidence type="ECO:0000256" key="2">
    <source>
        <dbReference type="ARBA" id="ARBA00022676"/>
    </source>
</evidence>
<evidence type="ECO:0000313" key="5">
    <source>
        <dbReference type="RefSeq" id="XP_022773878.1"/>
    </source>
</evidence>
<dbReference type="OrthoDB" id="5835829at2759"/>
<dbReference type="GeneID" id="111316132"/>
<proteinExistence type="inferred from homology"/>
<gene>
    <name evidence="5" type="primary">LOC111316132</name>
</gene>
<evidence type="ECO:0000256" key="3">
    <source>
        <dbReference type="ARBA" id="ARBA00022679"/>
    </source>
</evidence>
<dbReference type="Gene3D" id="3.40.50.2000">
    <property type="entry name" value="Glycogen Phosphorylase B"/>
    <property type="match status" value="2"/>
</dbReference>
<dbReference type="GO" id="GO:0080043">
    <property type="term" value="F:quercetin 3-O-glucosyltransferase activity"/>
    <property type="evidence" value="ECO:0007669"/>
    <property type="project" value="TreeGrafter"/>
</dbReference>
<organism evidence="4 5">
    <name type="scientific">Durio zibethinus</name>
    <name type="common">Durian</name>
    <dbReference type="NCBI Taxonomy" id="66656"/>
    <lineage>
        <taxon>Eukaryota</taxon>
        <taxon>Viridiplantae</taxon>
        <taxon>Streptophyta</taxon>
        <taxon>Embryophyta</taxon>
        <taxon>Tracheophyta</taxon>
        <taxon>Spermatophyta</taxon>
        <taxon>Magnoliopsida</taxon>
        <taxon>eudicotyledons</taxon>
        <taxon>Gunneridae</taxon>
        <taxon>Pentapetalae</taxon>
        <taxon>rosids</taxon>
        <taxon>malvids</taxon>
        <taxon>Malvales</taxon>
        <taxon>Malvaceae</taxon>
        <taxon>Helicteroideae</taxon>
        <taxon>Durio</taxon>
    </lineage>
</organism>
<sequence length="500" mass="56324">MGSVETSKPHAVCVPFPAQGHVSPMMQLAKLLHSTGFHITFVNTEFNHRRLIRSKGPDSVKGLPDFRFETIPDGLPPSDRDATQDVPALCDSTRKNCLAPFLELVAKLNSSPQLPTVTCIISDGIMSFAIKAAEVLGIPEVQFWTASACSFMGYLQFSELLERGIIPFENENFLSDGTLETPIDWIPGMSNIRLRDIPSFIRANNPDDIMFDFMGSEARNCLKAPAIIFNTFDEFEHEVLEAIAAKFPRIYTTGPIPLLSRHMPESPSKSINSSLWKEDTNCIQWLNKREPNSVVYVNYGSITVMSEQHLIEFAWGLANCKHPFLWIVRPDVVMADSAVLPEEFFNEIKDRGLITTWCSQYQVLSHPSVGIFLTHCGWNSTLEAICGGVPVICWPFFADQQTNCRYACTTWGVGMEVDHDVKRENIEFLVKEMMEGDKGKKMKEKALEWKKKAEAATDVGGSSYNDFDRFVKEALYYSYLEMFVEAESAPVDYYKNNPLG</sequence>
<keyword evidence="2" id="KW-0328">Glycosyltransferase</keyword>
<accession>A0A6P6B9M5</accession>
<dbReference type="CDD" id="cd03784">
    <property type="entry name" value="GT1_Gtf-like"/>
    <property type="match status" value="1"/>
</dbReference>
<dbReference type="InterPro" id="IPR002213">
    <property type="entry name" value="UDP_glucos_trans"/>
</dbReference>
<dbReference type="Pfam" id="PF00201">
    <property type="entry name" value="UDPGT"/>
    <property type="match status" value="1"/>
</dbReference>
<keyword evidence="3" id="KW-0808">Transferase</keyword>
<dbReference type="RefSeq" id="XP_022773878.1">
    <property type="nucleotide sequence ID" value="XM_022918143.1"/>
</dbReference>
<evidence type="ECO:0000256" key="1">
    <source>
        <dbReference type="ARBA" id="ARBA00009995"/>
    </source>
</evidence>
<reference evidence="5" key="1">
    <citation type="submission" date="2025-08" db="UniProtKB">
        <authorList>
            <consortium name="RefSeq"/>
        </authorList>
    </citation>
    <scope>IDENTIFICATION</scope>
    <source>
        <tissue evidence="5">Fruit stalk</tissue>
    </source>
</reference>
<dbReference type="GO" id="GO:0080044">
    <property type="term" value="F:quercetin 7-O-glucosyltransferase activity"/>
    <property type="evidence" value="ECO:0007669"/>
    <property type="project" value="TreeGrafter"/>
</dbReference>
<evidence type="ECO:0000313" key="4">
    <source>
        <dbReference type="Proteomes" id="UP000515121"/>
    </source>
</evidence>
<dbReference type="PANTHER" id="PTHR11926:SF1365">
    <property type="entry name" value="GLYCOSYLTRANSFERASE"/>
    <property type="match status" value="1"/>
</dbReference>
<dbReference type="Proteomes" id="UP000515121">
    <property type="component" value="Unplaced"/>
</dbReference>
<name>A0A6P6B9M5_DURZI</name>
<keyword evidence="4" id="KW-1185">Reference proteome</keyword>
<protein>
    <submittedName>
        <fullName evidence="5">Linamarin synthase 2-like</fullName>
    </submittedName>
</protein>